<gene>
    <name evidence="1" type="primary">AVEN_184281_1</name>
    <name evidence="1" type="ORF">NPIL_70651</name>
</gene>
<reference evidence="1" key="1">
    <citation type="submission" date="2020-08" db="EMBL/GenBank/DDBJ databases">
        <title>Multicomponent nature underlies the extraordinary mechanical properties of spider dragline silk.</title>
        <authorList>
            <person name="Kono N."/>
            <person name="Nakamura H."/>
            <person name="Mori M."/>
            <person name="Yoshida Y."/>
            <person name="Ohtoshi R."/>
            <person name="Malay A.D."/>
            <person name="Moran D.A.P."/>
            <person name="Tomita M."/>
            <person name="Numata K."/>
            <person name="Arakawa K."/>
        </authorList>
    </citation>
    <scope>NUCLEOTIDE SEQUENCE</scope>
</reference>
<name>A0A8X6TZI1_NEPPI</name>
<dbReference type="Gene3D" id="3.90.70.120">
    <property type="match status" value="1"/>
</dbReference>
<dbReference type="OrthoDB" id="6434263at2759"/>
<evidence type="ECO:0000313" key="1">
    <source>
        <dbReference type="EMBL" id="GFT74321.1"/>
    </source>
</evidence>
<proteinExistence type="predicted"/>
<dbReference type="AlphaFoldDB" id="A0A8X6TZI1"/>
<sequence>MRKESEKKLPDNASDDNIDHYKAGVLIAEGYSCGVVRNADKYYFIDSHSCGSVGSKARGPNGKESVIECDTFDELLGVCKRATGSKNVQYTMNYIDVQVKGNIVRSYGIDQE</sequence>
<protein>
    <submittedName>
        <fullName evidence="1">Uncharacterized protein</fullName>
    </submittedName>
</protein>
<comment type="caution">
    <text evidence="1">The sequence shown here is derived from an EMBL/GenBank/DDBJ whole genome shotgun (WGS) entry which is preliminary data.</text>
</comment>
<dbReference type="EMBL" id="BMAW01070650">
    <property type="protein sequence ID" value="GFT74321.1"/>
    <property type="molecule type" value="Genomic_DNA"/>
</dbReference>
<keyword evidence="2" id="KW-1185">Reference proteome</keyword>
<evidence type="ECO:0000313" key="2">
    <source>
        <dbReference type="Proteomes" id="UP000887013"/>
    </source>
</evidence>
<organism evidence="1 2">
    <name type="scientific">Nephila pilipes</name>
    <name type="common">Giant wood spider</name>
    <name type="synonym">Nephila maculata</name>
    <dbReference type="NCBI Taxonomy" id="299642"/>
    <lineage>
        <taxon>Eukaryota</taxon>
        <taxon>Metazoa</taxon>
        <taxon>Ecdysozoa</taxon>
        <taxon>Arthropoda</taxon>
        <taxon>Chelicerata</taxon>
        <taxon>Arachnida</taxon>
        <taxon>Araneae</taxon>
        <taxon>Araneomorphae</taxon>
        <taxon>Entelegynae</taxon>
        <taxon>Araneoidea</taxon>
        <taxon>Nephilidae</taxon>
        <taxon>Nephila</taxon>
    </lineage>
</organism>
<accession>A0A8X6TZI1</accession>
<dbReference type="Proteomes" id="UP000887013">
    <property type="component" value="Unassembled WGS sequence"/>
</dbReference>